<proteinExistence type="predicted"/>
<dbReference type="Proteomes" id="UP000252174">
    <property type="component" value="Unassembled WGS sequence"/>
</dbReference>
<dbReference type="EMBL" id="QPJU01000018">
    <property type="protein sequence ID" value="RCX07081.1"/>
    <property type="molecule type" value="Genomic_DNA"/>
</dbReference>
<name>A0A369AD19_9BURK</name>
<dbReference type="AlphaFoldDB" id="A0A369AD19"/>
<evidence type="ECO:0000313" key="2">
    <source>
        <dbReference type="Proteomes" id="UP000252174"/>
    </source>
</evidence>
<sequence length="61" mass="6422">MTVAVALTDLAIAPSDEHLALLVDGDSSCTVKRLCLCLLLCVVDGGEAVVAFTTQPIVHRR</sequence>
<keyword evidence="2" id="KW-1185">Reference proteome</keyword>
<protein>
    <submittedName>
        <fullName evidence="1">Uncharacterized protein</fullName>
    </submittedName>
</protein>
<comment type="caution">
    <text evidence="1">The sequence shown here is derived from an EMBL/GenBank/DDBJ whole genome shotgun (WGS) entry which is preliminary data.</text>
</comment>
<reference evidence="1 2" key="1">
    <citation type="submission" date="2018-07" db="EMBL/GenBank/DDBJ databases">
        <title>Genomic Encyclopedia of Type Strains, Phase IV (KMG-IV): sequencing the most valuable type-strain genomes for metagenomic binning, comparative biology and taxonomic classification.</title>
        <authorList>
            <person name="Goeker M."/>
        </authorList>
    </citation>
    <scope>NUCLEOTIDE SEQUENCE [LARGE SCALE GENOMIC DNA]</scope>
    <source>
        <strain evidence="1 2">DSM 100911</strain>
    </source>
</reference>
<accession>A0A369AD19</accession>
<organism evidence="1 2">
    <name type="scientific">Extensimonas vulgaris</name>
    <dbReference type="NCBI Taxonomy" id="1031594"/>
    <lineage>
        <taxon>Bacteria</taxon>
        <taxon>Pseudomonadati</taxon>
        <taxon>Pseudomonadota</taxon>
        <taxon>Betaproteobacteria</taxon>
        <taxon>Burkholderiales</taxon>
        <taxon>Comamonadaceae</taxon>
        <taxon>Extensimonas</taxon>
    </lineage>
</organism>
<evidence type="ECO:0000313" key="1">
    <source>
        <dbReference type="EMBL" id="RCX07081.1"/>
    </source>
</evidence>
<gene>
    <name evidence="1" type="ORF">DFR45_1186</name>
</gene>